<evidence type="ECO:0000259" key="3">
    <source>
        <dbReference type="PROSITE" id="PS51186"/>
    </source>
</evidence>
<dbReference type="GO" id="GO:0004343">
    <property type="term" value="F:glucosamine 6-phosphate N-acetyltransferase activity"/>
    <property type="evidence" value="ECO:0007669"/>
    <property type="project" value="TreeGrafter"/>
</dbReference>
<keyword evidence="5" id="KW-1185">Reference proteome</keyword>
<dbReference type="Proteomes" id="UP000594455">
    <property type="component" value="Chromosome"/>
</dbReference>
<dbReference type="PANTHER" id="PTHR13355:SF11">
    <property type="entry name" value="GLUCOSAMINE 6-PHOSPHATE N-ACETYLTRANSFERASE"/>
    <property type="match status" value="1"/>
</dbReference>
<dbReference type="SUPFAM" id="SSF55729">
    <property type="entry name" value="Acyl-CoA N-acyltransferases (Nat)"/>
    <property type="match status" value="1"/>
</dbReference>
<sequence>MFKVVQNHTELEQAFDIRRKVFVNEQGVPLENELDNYEEVATHVIGYDTNNTPIAAARFRPFNDGVKVERVAVMKEHRKTGIGKDLMQFIEQTAQNLGYDKLILNAQIQAQRFYDNLGYSPIGEIFMEENIKHIKMTKSL</sequence>
<proteinExistence type="inferred from homology"/>
<evidence type="ECO:0000256" key="2">
    <source>
        <dbReference type="ARBA" id="ARBA00029740"/>
    </source>
</evidence>
<name>A0A7T1F8R1_9STAP</name>
<organism evidence="4 5">
    <name type="scientific">Staphylococcus lloydii</name>
    <dbReference type="NCBI Taxonomy" id="2781774"/>
    <lineage>
        <taxon>Bacteria</taxon>
        <taxon>Bacillati</taxon>
        <taxon>Bacillota</taxon>
        <taxon>Bacilli</taxon>
        <taxon>Bacillales</taxon>
        <taxon>Staphylococcaceae</taxon>
        <taxon>Staphylococcus</taxon>
    </lineage>
</organism>
<dbReference type="KEGG" id="sllo:ISP08_08745"/>
<evidence type="ECO:0000313" key="5">
    <source>
        <dbReference type="Proteomes" id="UP000594455"/>
    </source>
</evidence>
<dbReference type="InterPro" id="IPR000182">
    <property type="entry name" value="GNAT_dom"/>
</dbReference>
<accession>A0A7T1F8R1</accession>
<gene>
    <name evidence="4" type="ORF">ISP08_08745</name>
</gene>
<dbReference type="CDD" id="cd04301">
    <property type="entry name" value="NAT_SF"/>
    <property type="match status" value="1"/>
</dbReference>
<dbReference type="InterPro" id="IPR039143">
    <property type="entry name" value="GNPNAT1-like"/>
</dbReference>
<comment type="similarity">
    <text evidence="1">Belongs to the UPF0039 (ElaA) family.</text>
</comment>
<dbReference type="InterPro" id="IPR016181">
    <property type="entry name" value="Acyl_CoA_acyltransferase"/>
</dbReference>
<evidence type="ECO:0000256" key="1">
    <source>
        <dbReference type="ARBA" id="ARBA00009623"/>
    </source>
</evidence>
<feature type="domain" description="N-acetyltransferase" evidence="3">
    <location>
        <begin position="1"/>
        <end position="140"/>
    </location>
</feature>
<protein>
    <recommendedName>
        <fullName evidence="2">GCN5-related N-acetyltransferase</fullName>
    </recommendedName>
</protein>
<dbReference type="AlphaFoldDB" id="A0A7T1F8R1"/>
<dbReference type="Gene3D" id="3.40.630.30">
    <property type="match status" value="1"/>
</dbReference>
<dbReference type="RefSeq" id="WP_195718372.1">
    <property type="nucleotide sequence ID" value="NZ_CP064056.1"/>
</dbReference>
<dbReference type="Pfam" id="PF13673">
    <property type="entry name" value="Acetyltransf_10"/>
    <property type="match status" value="1"/>
</dbReference>
<dbReference type="EMBL" id="CP064056">
    <property type="protein sequence ID" value="QPM74430.1"/>
    <property type="molecule type" value="Genomic_DNA"/>
</dbReference>
<keyword evidence="4" id="KW-0808">Transferase</keyword>
<dbReference type="PROSITE" id="PS51186">
    <property type="entry name" value="GNAT"/>
    <property type="match status" value="1"/>
</dbReference>
<dbReference type="PANTHER" id="PTHR13355">
    <property type="entry name" value="GLUCOSAMINE 6-PHOSPHATE N-ACETYLTRANSFERASE"/>
    <property type="match status" value="1"/>
</dbReference>
<reference evidence="4 5" key="1">
    <citation type="submission" date="2020-10" db="EMBL/GenBank/DDBJ databases">
        <title>Closed genome sequences of Staphylococcus lloydii sp. nov. and Staphylococcus durrellii sp. nov. Isolated from Captive Fruit Bats (Pteropus livingstonii).</title>
        <authorList>
            <person name="Fountain K."/>
        </authorList>
    </citation>
    <scope>NUCLEOTIDE SEQUENCE [LARGE SCALE GENOMIC DNA]</scope>
    <source>
        <strain evidence="4 5">23_2_7_LY</strain>
    </source>
</reference>
<evidence type="ECO:0000313" key="4">
    <source>
        <dbReference type="EMBL" id="QPM74430.1"/>
    </source>
</evidence>